<evidence type="ECO:0000313" key="2">
    <source>
        <dbReference type="Proteomes" id="UP000013785"/>
    </source>
</evidence>
<dbReference type="PIRSF" id="PIRSF032285">
    <property type="entry name" value="UCP032285"/>
    <property type="match status" value="1"/>
</dbReference>
<dbReference type="AlphaFoldDB" id="R3WDZ1"/>
<evidence type="ECO:0000313" key="1">
    <source>
        <dbReference type="EMBL" id="EOL46071.1"/>
    </source>
</evidence>
<dbReference type="InterPro" id="IPR011235">
    <property type="entry name" value="MepB-like"/>
</dbReference>
<accession>R3WDZ1</accession>
<protein>
    <recommendedName>
        <fullName evidence="3">MepB protein</fullName>
    </recommendedName>
</protein>
<dbReference type="Gene3D" id="3.40.1350.140">
    <property type="entry name" value="MepB-like"/>
    <property type="match status" value="1"/>
</dbReference>
<dbReference type="OrthoDB" id="4954833at2"/>
<dbReference type="PATRIC" id="fig|1158610.3.peg.855"/>
<dbReference type="STRING" id="154621.RV11_GL001203"/>
<dbReference type="RefSeq" id="WP_010767549.1">
    <property type="nucleotide sequence ID" value="NZ_ASWE01000002.1"/>
</dbReference>
<gene>
    <name evidence="1" type="ORF">UC3_00876</name>
</gene>
<evidence type="ECO:0008006" key="3">
    <source>
        <dbReference type="Google" id="ProtNLM"/>
    </source>
</evidence>
<dbReference type="InterPro" id="IPR038231">
    <property type="entry name" value="MepB-like_sf"/>
</dbReference>
<dbReference type="Proteomes" id="UP000013785">
    <property type="component" value="Unassembled WGS sequence"/>
</dbReference>
<dbReference type="eggNOG" id="COG4815">
    <property type="taxonomic scope" value="Bacteria"/>
</dbReference>
<keyword evidence="2" id="KW-1185">Reference proteome</keyword>
<organism evidence="1 2">
    <name type="scientific">Enterococcus phoeniculicola ATCC BAA-412</name>
    <dbReference type="NCBI Taxonomy" id="1158610"/>
    <lineage>
        <taxon>Bacteria</taxon>
        <taxon>Bacillati</taxon>
        <taxon>Bacillota</taxon>
        <taxon>Bacilli</taxon>
        <taxon>Lactobacillales</taxon>
        <taxon>Enterococcaceae</taxon>
        <taxon>Enterococcus</taxon>
    </lineage>
</organism>
<comment type="caution">
    <text evidence="1">The sequence shown here is derived from an EMBL/GenBank/DDBJ whole genome shotgun (WGS) entry which is preliminary data.</text>
</comment>
<reference evidence="1 2" key="1">
    <citation type="submission" date="2013-02" db="EMBL/GenBank/DDBJ databases">
        <title>The Genome Sequence of Enterococcus phoeniculicola BAA-412.</title>
        <authorList>
            <consortium name="The Broad Institute Genome Sequencing Platform"/>
            <consortium name="The Broad Institute Genome Sequencing Center for Infectious Disease"/>
            <person name="Earl A.M."/>
            <person name="Gilmore M.S."/>
            <person name="Lebreton F."/>
            <person name="Walker B."/>
            <person name="Young S.K."/>
            <person name="Zeng Q."/>
            <person name="Gargeya S."/>
            <person name="Fitzgerald M."/>
            <person name="Haas B."/>
            <person name="Abouelleil A."/>
            <person name="Alvarado L."/>
            <person name="Arachchi H.M."/>
            <person name="Berlin A.M."/>
            <person name="Chapman S.B."/>
            <person name="Dewar J."/>
            <person name="Goldberg J."/>
            <person name="Griggs A."/>
            <person name="Gujja S."/>
            <person name="Hansen M."/>
            <person name="Howarth C."/>
            <person name="Imamovic A."/>
            <person name="Larimer J."/>
            <person name="McCowan C."/>
            <person name="Murphy C."/>
            <person name="Neiman D."/>
            <person name="Pearson M."/>
            <person name="Priest M."/>
            <person name="Roberts A."/>
            <person name="Saif S."/>
            <person name="Shea T."/>
            <person name="Sisk P."/>
            <person name="Sykes S."/>
            <person name="Wortman J."/>
            <person name="Nusbaum C."/>
            <person name="Birren B."/>
        </authorList>
    </citation>
    <scope>NUCLEOTIDE SEQUENCE [LARGE SCALE GENOMIC DNA]</scope>
    <source>
        <strain evidence="1 2">ATCC BAA-412</strain>
    </source>
</reference>
<name>R3WDZ1_9ENTE</name>
<dbReference type="EMBL" id="AJAT01000011">
    <property type="protein sequence ID" value="EOL46071.1"/>
    <property type="molecule type" value="Genomic_DNA"/>
</dbReference>
<dbReference type="Pfam" id="PF08877">
    <property type="entry name" value="MepB-like"/>
    <property type="match status" value="1"/>
</dbReference>
<dbReference type="HOGENOM" id="CLU_111604_0_1_9"/>
<sequence length="162" mass="19069">MNDSLILTKGIVKTITNESIQYVEEENQNKEYEGVRFSIGHRTYRSRLAKRTPKKIGYFVAFWEKSTTGKNQAYQYDSSPDKLIISIIDEERKGQFIFQKEILLEKGILRSTTTKGKMGIRVYPSWETSLNKTALNTQNWQKPYFFEYSNDRNRAKIKELYA</sequence>
<proteinExistence type="predicted"/>